<dbReference type="NCBIfam" id="NF045510">
    <property type="entry name" value="4Cys_prefix_kin"/>
    <property type="match status" value="1"/>
</dbReference>
<evidence type="ECO:0000313" key="6">
    <source>
        <dbReference type="Proteomes" id="UP000753908"/>
    </source>
</evidence>
<proteinExistence type="predicted"/>
<dbReference type="SMART" id="SM00220">
    <property type="entry name" value="S_TKc"/>
    <property type="match status" value="1"/>
</dbReference>
<evidence type="ECO:0000313" key="5">
    <source>
        <dbReference type="EMBL" id="MBW4543727.1"/>
    </source>
</evidence>
<evidence type="ECO:0000259" key="4">
    <source>
        <dbReference type="PROSITE" id="PS50011"/>
    </source>
</evidence>
<dbReference type="PROSITE" id="PS50082">
    <property type="entry name" value="WD_REPEATS_2"/>
    <property type="match status" value="7"/>
</dbReference>
<sequence length="628" mass="68376">MSYCLNLRCPKPQNPNNARFCSTCGSRLLLGDRYRALEPISQGGVGRTFLAVDEQATSKPHCIIKQFSPKNQGTNNAEKAAELFHQEATRLQELGQHPQIPQLLAYFEPDNLTEIGAAPAIVQSLITGQSLAQKLASEGAFSEAQIRQILNELLPVLQFVHEQGVIHRDINPNNIIRCSSTPLTNEEIKNGEEQLVLVDFSAAKFTTKTALARTGTVIGSATYTAQEQLMGKAVISSDLYSLGVTCIHLLTDIHPFDLFNSLEGIWVWQDYLTNPVSKELCQILNKMLDSVVRKRYQSAAEILQDINPQGHTTTIPATFIQPSYSQSLTPKSIIPIWTCVRTLTGHASSINSIAFSPDGHTFASSSADKTIKIWKADSHRPCCTFSGHLSLINAVAFSPDGRHLASGSWDYTIKLWDVETRELIDTLREHSGWIHAVAISSDGKTLASGSADKSIKLWNLKTKEVQASFCEHSGAVQALVFSPTGQIFASGSVDNTIKIWDISHGIQLTIEGHLDTVNSLTFSPSGRILISGSADKTIKIWNLGDGALLNTLTGHLEAVNSLALNTQGNTLISASTDKTLKIWHPSSGKLLHTLSGHLAGVTAVAISPDSRIIASGSQDKTIKIWQFN</sequence>
<feature type="repeat" description="WD" evidence="3">
    <location>
        <begin position="343"/>
        <end position="378"/>
    </location>
</feature>
<reference evidence="5" key="1">
    <citation type="submission" date="2021-05" db="EMBL/GenBank/DDBJ databases">
        <authorList>
            <person name="Pietrasiak N."/>
            <person name="Ward R."/>
            <person name="Stajich J.E."/>
            <person name="Kurbessoian T."/>
        </authorList>
    </citation>
    <scope>NUCLEOTIDE SEQUENCE</scope>
    <source>
        <strain evidence="5">CPER-KK1</strain>
    </source>
</reference>
<keyword evidence="5" id="KW-0808">Transferase</keyword>
<evidence type="ECO:0000256" key="1">
    <source>
        <dbReference type="ARBA" id="ARBA00022574"/>
    </source>
</evidence>
<dbReference type="InterPro" id="IPR019775">
    <property type="entry name" value="WD40_repeat_CS"/>
</dbReference>
<feature type="repeat" description="WD" evidence="3">
    <location>
        <begin position="469"/>
        <end position="510"/>
    </location>
</feature>
<dbReference type="Pfam" id="PF00069">
    <property type="entry name" value="Pkinase"/>
    <property type="match status" value="1"/>
</dbReference>
<evidence type="ECO:0000256" key="2">
    <source>
        <dbReference type="ARBA" id="ARBA00022737"/>
    </source>
</evidence>
<name>A0A951PHT9_9CYAN</name>
<keyword evidence="2" id="KW-0677">Repeat</keyword>
<evidence type="ECO:0000256" key="3">
    <source>
        <dbReference type="PROSITE-ProRule" id="PRU00221"/>
    </source>
</evidence>
<dbReference type="PRINTS" id="PR00320">
    <property type="entry name" value="GPROTEINBRPT"/>
</dbReference>
<feature type="repeat" description="WD" evidence="3">
    <location>
        <begin position="552"/>
        <end position="593"/>
    </location>
</feature>
<dbReference type="InterPro" id="IPR015943">
    <property type="entry name" value="WD40/YVTN_repeat-like_dom_sf"/>
</dbReference>
<dbReference type="Proteomes" id="UP000753908">
    <property type="component" value="Unassembled WGS sequence"/>
</dbReference>
<gene>
    <name evidence="5" type="ORF">KME25_04655</name>
</gene>
<dbReference type="PANTHER" id="PTHR22847:SF637">
    <property type="entry name" value="WD REPEAT DOMAIN 5B"/>
    <property type="match status" value="1"/>
</dbReference>
<reference evidence="5" key="2">
    <citation type="journal article" date="2022" name="Microbiol. Resour. Announc.">
        <title>Metagenome Sequencing to Explore Phylogenomics of Terrestrial Cyanobacteria.</title>
        <authorList>
            <person name="Ward R.D."/>
            <person name="Stajich J.E."/>
            <person name="Johansen J.R."/>
            <person name="Huntemann M."/>
            <person name="Clum A."/>
            <person name="Foster B."/>
            <person name="Foster B."/>
            <person name="Roux S."/>
            <person name="Palaniappan K."/>
            <person name="Varghese N."/>
            <person name="Mukherjee S."/>
            <person name="Reddy T.B.K."/>
            <person name="Daum C."/>
            <person name="Copeland A."/>
            <person name="Chen I.A."/>
            <person name="Ivanova N.N."/>
            <person name="Kyrpides N.C."/>
            <person name="Shapiro N."/>
            <person name="Eloe-Fadrosh E.A."/>
            <person name="Pietrasiak N."/>
        </authorList>
    </citation>
    <scope>NUCLEOTIDE SEQUENCE</scope>
    <source>
        <strain evidence="5">CPER-KK1</strain>
    </source>
</reference>
<dbReference type="Pfam" id="PF00400">
    <property type="entry name" value="WD40"/>
    <property type="match status" value="7"/>
</dbReference>
<dbReference type="SMART" id="SM00320">
    <property type="entry name" value="WD40"/>
    <property type="match status" value="7"/>
</dbReference>
<dbReference type="InterPro" id="IPR036322">
    <property type="entry name" value="WD40_repeat_dom_sf"/>
</dbReference>
<feature type="repeat" description="WD" evidence="3">
    <location>
        <begin position="594"/>
        <end position="628"/>
    </location>
</feature>
<dbReference type="InterPro" id="IPR020472">
    <property type="entry name" value="WD40_PAC1"/>
</dbReference>
<feature type="repeat" description="WD" evidence="3">
    <location>
        <begin position="427"/>
        <end position="468"/>
    </location>
</feature>
<dbReference type="SUPFAM" id="SSF50978">
    <property type="entry name" value="WD40 repeat-like"/>
    <property type="match status" value="1"/>
</dbReference>
<comment type="caution">
    <text evidence="5">The sequence shown here is derived from an EMBL/GenBank/DDBJ whole genome shotgun (WGS) entry which is preliminary data.</text>
</comment>
<dbReference type="InterPro" id="IPR011009">
    <property type="entry name" value="Kinase-like_dom_sf"/>
</dbReference>
<dbReference type="SUPFAM" id="SSF56112">
    <property type="entry name" value="Protein kinase-like (PK-like)"/>
    <property type="match status" value="1"/>
</dbReference>
<dbReference type="PROSITE" id="PS00678">
    <property type="entry name" value="WD_REPEATS_1"/>
    <property type="match status" value="3"/>
</dbReference>
<keyword evidence="5" id="KW-0418">Kinase</keyword>
<feature type="repeat" description="WD" evidence="3">
    <location>
        <begin position="510"/>
        <end position="551"/>
    </location>
</feature>
<dbReference type="Gene3D" id="3.30.200.20">
    <property type="entry name" value="Phosphorylase Kinase, domain 1"/>
    <property type="match status" value="1"/>
</dbReference>
<dbReference type="GO" id="GO:0005524">
    <property type="term" value="F:ATP binding"/>
    <property type="evidence" value="ECO:0007669"/>
    <property type="project" value="InterPro"/>
</dbReference>
<dbReference type="GO" id="GO:0004674">
    <property type="term" value="F:protein serine/threonine kinase activity"/>
    <property type="evidence" value="ECO:0007669"/>
    <property type="project" value="UniProtKB-KW"/>
</dbReference>
<dbReference type="Gene3D" id="1.10.510.10">
    <property type="entry name" value="Transferase(Phosphotransferase) domain 1"/>
    <property type="match status" value="1"/>
</dbReference>
<dbReference type="InterPro" id="IPR001680">
    <property type="entry name" value="WD40_rpt"/>
</dbReference>
<dbReference type="PROSITE" id="PS50011">
    <property type="entry name" value="PROTEIN_KINASE_DOM"/>
    <property type="match status" value="1"/>
</dbReference>
<dbReference type="CDD" id="cd00200">
    <property type="entry name" value="WD40"/>
    <property type="match status" value="1"/>
</dbReference>
<dbReference type="InterPro" id="IPR000719">
    <property type="entry name" value="Prot_kinase_dom"/>
</dbReference>
<accession>A0A951PHT9</accession>
<feature type="repeat" description="WD" evidence="3">
    <location>
        <begin position="385"/>
        <end position="426"/>
    </location>
</feature>
<organism evidence="5 6">
    <name type="scientific">Symplocastrum torsivum CPER-KK1</name>
    <dbReference type="NCBI Taxonomy" id="450513"/>
    <lineage>
        <taxon>Bacteria</taxon>
        <taxon>Bacillati</taxon>
        <taxon>Cyanobacteriota</taxon>
        <taxon>Cyanophyceae</taxon>
        <taxon>Oscillatoriophycideae</taxon>
        <taxon>Oscillatoriales</taxon>
        <taxon>Microcoleaceae</taxon>
        <taxon>Symplocastrum</taxon>
    </lineage>
</organism>
<keyword evidence="1 3" id="KW-0853">WD repeat</keyword>
<feature type="domain" description="Protein kinase" evidence="4">
    <location>
        <begin position="34"/>
        <end position="314"/>
    </location>
</feature>
<protein>
    <submittedName>
        <fullName evidence="5">Serine/threonine protein kinase</fullName>
    </submittedName>
</protein>
<dbReference type="PANTHER" id="PTHR22847">
    <property type="entry name" value="WD40 REPEAT PROTEIN"/>
    <property type="match status" value="1"/>
</dbReference>
<dbReference type="AlphaFoldDB" id="A0A951PHT9"/>
<keyword evidence="5" id="KW-0723">Serine/threonine-protein kinase</keyword>
<dbReference type="CDD" id="cd14014">
    <property type="entry name" value="STKc_PknB_like"/>
    <property type="match status" value="1"/>
</dbReference>
<dbReference type="EMBL" id="JAHHIF010000005">
    <property type="protein sequence ID" value="MBW4543727.1"/>
    <property type="molecule type" value="Genomic_DNA"/>
</dbReference>
<dbReference type="PROSITE" id="PS50294">
    <property type="entry name" value="WD_REPEATS_REGION"/>
    <property type="match status" value="7"/>
</dbReference>
<dbReference type="Gene3D" id="2.130.10.10">
    <property type="entry name" value="YVTN repeat-like/Quinoprotein amine dehydrogenase"/>
    <property type="match status" value="3"/>
</dbReference>